<comment type="caution">
    <text evidence="6">The sequence shown here is derived from an EMBL/GenBank/DDBJ whole genome shotgun (WGS) entry which is preliminary data.</text>
</comment>
<evidence type="ECO:0000259" key="4">
    <source>
        <dbReference type="Pfam" id="PF23559"/>
    </source>
</evidence>
<dbReference type="InterPro" id="IPR002182">
    <property type="entry name" value="NB-ARC"/>
</dbReference>
<dbReference type="Pfam" id="PF23559">
    <property type="entry name" value="WHD_DRP"/>
    <property type="match status" value="1"/>
</dbReference>
<evidence type="ECO:0000313" key="7">
    <source>
        <dbReference type="Proteomes" id="UP001443914"/>
    </source>
</evidence>
<dbReference type="EMBL" id="JBDFQZ010000005">
    <property type="protein sequence ID" value="KAK9725949.1"/>
    <property type="molecule type" value="Genomic_DNA"/>
</dbReference>
<dbReference type="PANTHER" id="PTHR36766:SF70">
    <property type="entry name" value="DISEASE RESISTANCE PROTEIN RGA4"/>
    <property type="match status" value="1"/>
</dbReference>
<dbReference type="PANTHER" id="PTHR36766">
    <property type="entry name" value="PLANT BROAD-SPECTRUM MILDEW RESISTANCE PROTEIN RPW8"/>
    <property type="match status" value="1"/>
</dbReference>
<feature type="domain" description="NB-ARC" evidence="3">
    <location>
        <begin position="166"/>
        <end position="333"/>
    </location>
</feature>
<dbReference type="InterPro" id="IPR058922">
    <property type="entry name" value="WHD_DRP"/>
</dbReference>
<evidence type="ECO:0000313" key="6">
    <source>
        <dbReference type="EMBL" id="KAK9725949.1"/>
    </source>
</evidence>
<dbReference type="Pfam" id="PF00931">
    <property type="entry name" value="NB-ARC"/>
    <property type="match status" value="1"/>
</dbReference>
<dbReference type="AlphaFoldDB" id="A0AAW1L0I9"/>
<proteinExistence type="predicted"/>
<feature type="domain" description="Disease resistance protein winged helix" evidence="4">
    <location>
        <begin position="415"/>
        <end position="466"/>
    </location>
</feature>
<dbReference type="InterPro" id="IPR032675">
    <property type="entry name" value="LRR_dom_sf"/>
</dbReference>
<keyword evidence="7" id="KW-1185">Reference proteome</keyword>
<dbReference type="Gene3D" id="1.10.10.10">
    <property type="entry name" value="Winged helix-like DNA-binding domain superfamily/Winged helix DNA-binding domain"/>
    <property type="match status" value="1"/>
</dbReference>
<gene>
    <name evidence="6" type="ORF">RND81_05G179800</name>
</gene>
<feature type="domain" description="R13L1/DRL21-like LRR repeat region" evidence="5">
    <location>
        <begin position="672"/>
        <end position="795"/>
    </location>
</feature>
<dbReference type="Pfam" id="PF13855">
    <property type="entry name" value="LRR_8"/>
    <property type="match status" value="1"/>
</dbReference>
<protein>
    <submittedName>
        <fullName evidence="6">Uncharacterized protein</fullName>
    </submittedName>
</protein>
<organism evidence="6 7">
    <name type="scientific">Saponaria officinalis</name>
    <name type="common">Common soapwort</name>
    <name type="synonym">Lychnis saponaria</name>
    <dbReference type="NCBI Taxonomy" id="3572"/>
    <lineage>
        <taxon>Eukaryota</taxon>
        <taxon>Viridiplantae</taxon>
        <taxon>Streptophyta</taxon>
        <taxon>Embryophyta</taxon>
        <taxon>Tracheophyta</taxon>
        <taxon>Spermatophyta</taxon>
        <taxon>Magnoliopsida</taxon>
        <taxon>eudicotyledons</taxon>
        <taxon>Gunneridae</taxon>
        <taxon>Pentapetalae</taxon>
        <taxon>Caryophyllales</taxon>
        <taxon>Caryophyllaceae</taxon>
        <taxon>Caryophylleae</taxon>
        <taxon>Saponaria</taxon>
    </lineage>
</organism>
<dbReference type="SUPFAM" id="SSF52540">
    <property type="entry name" value="P-loop containing nucleoside triphosphate hydrolases"/>
    <property type="match status" value="1"/>
</dbReference>
<dbReference type="Proteomes" id="UP001443914">
    <property type="component" value="Unassembled WGS sequence"/>
</dbReference>
<dbReference type="InterPro" id="IPR027417">
    <property type="entry name" value="P-loop_NTPase"/>
</dbReference>
<keyword evidence="2" id="KW-0611">Plant defense</keyword>
<dbReference type="GO" id="GO:0043531">
    <property type="term" value="F:ADP binding"/>
    <property type="evidence" value="ECO:0007669"/>
    <property type="project" value="InterPro"/>
</dbReference>
<dbReference type="SUPFAM" id="SSF52058">
    <property type="entry name" value="L domain-like"/>
    <property type="match status" value="1"/>
</dbReference>
<dbReference type="Gene3D" id="3.40.50.300">
    <property type="entry name" value="P-loop containing nucleotide triphosphate hydrolases"/>
    <property type="match status" value="1"/>
</dbReference>
<name>A0AAW1L0I9_SAPOF</name>
<evidence type="ECO:0000256" key="2">
    <source>
        <dbReference type="ARBA" id="ARBA00022821"/>
    </source>
</evidence>
<evidence type="ECO:0000259" key="5">
    <source>
        <dbReference type="Pfam" id="PF25019"/>
    </source>
</evidence>
<dbReference type="InterPro" id="IPR036388">
    <property type="entry name" value="WH-like_DNA-bd_sf"/>
</dbReference>
<keyword evidence="1" id="KW-0433">Leucine-rich repeat</keyword>
<sequence length="1086" mass="122968">MEAAFQSSFASTLLDVLFKKAAAFIDELKKITSSDAAMEKLQTTIVQAEKLLNQVDTFELQGNIKQVLQAQVDKLTALCYDTEDMMDDISLKIADGHFDKPVMKAILSSPRNWTKPHVIDKLQNKLDAILKELNDLVQLTSQPESRVGRSFGHPKPNMEIYLNLRNNDVEAIVEELISVTCNSHGVSIVGVNGLGKTMVAQTITNEARVTANFSLRLWVDLDGCFNAEKIMQQLDRLHANGLSGNCEAPCQGRQSILIIFDNLLEVKLVEWNSFWSHLGANGINGRRYKNIKFLITTFNKSVAKNTRTSSHYLKPLSEEMCKEVILKTAWSHNDNLTDVHSRHALLLAKKCEGLPIVASILGVFLAQYDANDVHDILNEDLWDSELFRDEIFPSLKPCYTKLQAHLKRCLAYFSLFPRNYSFTADDLLQLWVSEGFIQVPKGTLRPLQTAKDYFFDLLGMSIIRRLSDPGTPNEIAKYELNSFGYKFAQLVASRTCLKLVQGVGAYDINTRHLSYTVTDSTLWDTLKKLGGLRTFLSVNKSIGISINPIPPSTFKALTRLRVLSLTQTDISKLPNSIKHLKQLRYLDISHTLIKTLPDTLCKLHALQFLKLVKRKGSLEYLPQDFRDLTNMIYLDWGISDIKNMGLPPNIGKLCNLQTLPLFPVGDNLGYSITELKNMNHLQGSIRITNLEKVRDWATAKGAMLCEKSSLKGLELEWISSKNVTTDAREVLSCLKPHQNLKTLKITNYPADEFSDWLIDSLPELEEMHLCSCSNIQVLPKLGCLPSLKTLVIEDMKSVLNVDRHFFGETHFPKLESLTFKSMERLEKWTVGVESNVMPCLYALTFVDCPMLVNVSSLNHLSSLVELKFECCGELMSLPNLPNSLESLTITESDLLSICCGDGGVDWPKVDCIANVEIDYVRIPTSGYNSLPTPIDQPEDQQSVWRGWHWRNHTVVWFKELRCVYLLIDAWEVQQMSGIALDHRHHSTFQYVTGLDDWSHWTKNTHKYPNPCHLHHPAIHRPTSAPFSSDFLPFLPLLSFLRSISSYSEFLTVLEISPETRRWSLSPRISLFRGIGKVSGTNRSWLA</sequence>
<dbReference type="InterPro" id="IPR001611">
    <property type="entry name" value="Leu-rich_rpt"/>
</dbReference>
<dbReference type="InterPro" id="IPR056789">
    <property type="entry name" value="LRR_R13L1-DRL21"/>
</dbReference>
<dbReference type="GO" id="GO:0006952">
    <property type="term" value="P:defense response"/>
    <property type="evidence" value="ECO:0007669"/>
    <property type="project" value="UniProtKB-KW"/>
</dbReference>
<evidence type="ECO:0000259" key="3">
    <source>
        <dbReference type="Pfam" id="PF00931"/>
    </source>
</evidence>
<dbReference type="Pfam" id="PF25019">
    <property type="entry name" value="LRR_R13L1-DRL21"/>
    <property type="match status" value="1"/>
</dbReference>
<dbReference type="PRINTS" id="PR00364">
    <property type="entry name" value="DISEASERSIST"/>
</dbReference>
<accession>A0AAW1L0I9</accession>
<evidence type="ECO:0000256" key="1">
    <source>
        <dbReference type="ARBA" id="ARBA00022614"/>
    </source>
</evidence>
<reference evidence="6" key="1">
    <citation type="submission" date="2024-03" db="EMBL/GenBank/DDBJ databases">
        <title>WGS assembly of Saponaria officinalis var. Norfolk2.</title>
        <authorList>
            <person name="Jenkins J."/>
            <person name="Shu S."/>
            <person name="Grimwood J."/>
            <person name="Barry K."/>
            <person name="Goodstein D."/>
            <person name="Schmutz J."/>
            <person name="Leebens-Mack J."/>
            <person name="Osbourn A."/>
        </authorList>
    </citation>
    <scope>NUCLEOTIDE SEQUENCE [LARGE SCALE GENOMIC DNA]</scope>
    <source>
        <strain evidence="6">JIC</strain>
    </source>
</reference>
<dbReference type="Gene3D" id="3.80.10.10">
    <property type="entry name" value="Ribonuclease Inhibitor"/>
    <property type="match status" value="1"/>
</dbReference>